<proteinExistence type="predicted"/>
<keyword evidence="4" id="KW-1185">Reference proteome</keyword>
<dbReference type="EMBL" id="CP031310">
    <property type="protein sequence ID" value="QCC49851.1"/>
    <property type="molecule type" value="Genomic_DNA"/>
</dbReference>
<dbReference type="Gene3D" id="3.40.50.1440">
    <property type="entry name" value="Tubulin/FtsZ, GTPase domain"/>
    <property type="match status" value="1"/>
</dbReference>
<evidence type="ECO:0000313" key="3">
    <source>
        <dbReference type="EMBL" id="QCC49851.1"/>
    </source>
</evidence>
<keyword evidence="1" id="KW-0175">Coiled coil</keyword>
<evidence type="ECO:0000256" key="2">
    <source>
        <dbReference type="SAM" id="MobiDB-lite"/>
    </source>
</evidence>
<reference evidence="3 4" key="1">
    <citation type="journal article" date="2019" name="Nat. Commun.">
        <title>A new type of DNA phosphorothioation-based antiviral system in archaea.</title>
        <authorList>
            <person name="Xiong L."/>
            <person name="Liu S."/>
            <person name="Chen S."/>
            <person name="Xiao Y."/>
            <person name="Zhu B."/>
            <person name="Gao Y."/>
            <person name="Zhang Y."/>
            <person name="Chen B."/>
            <person name="Luo J."/>
            <person name="Deng Z."/>
            <person name="Chen X."/>
            <person name="Wang L."/>
            <person name="Chen S."/>
        </authorList>
    </citation>
    <scope>NUCLEOTIDE SEQUENCE [LARGE SCALE GENOMIC DNA]</scope>
    <source>
        <strain evidence="3 4">CBA1105</strain>
    </source>
</reference>
<dbReference type="RefSeq" id="WP_049993296.1">
    <property type="nucleotide sequence ID" value="NZ_CP031310.1"/>
</dbReference>
<dbReference type="Pfam" id="PF13809">
    <property type="entry name" value="Tubulin_2"/>
    <property type="match status" value="1"/>
</dbReference>
<dbReference type="SUPFAM" id="SSF52490">
    <property type="entry name" value="Tubulin nucleotide-binding domain-like"/>
    <property type="match status" value="1"/>
</dbReference>
<feature type="region of interest" description="Disordered" evidence="2">
    <location>
        <begin position="799"/>
        <end position="819"/>
    </location>
</feature>
<name>A0A4D6H8N3_9EURY</name>
<evidence type="ECO:0000256" key="1">
    <source>
        <dbReference type="SAM" id="Coils"/>
    </source>
</evidence>
<accession>A0A4D6H8N3</accession>
<dbReference type="AlphaFoldDB" id="A0A4D6H8N3"/>
<dbReference type="KEGG" id="hsn:DV733_00815"/>
<dbReference type="OrthoDB" id="134470at2157"/>
<protein>
    <recommendedName>
        <fullName evidence="5">Tubulin like</fullName>
    </recommendedName>
</protein>
<dbReference type="PANTHER" id="PTHR45615">
    <property type="entry name" value="MYOSIN HEAVY CHAIN, NON-MUSCLE"/>
    <property type="match status" value="1"/>
</dbReference>
<evidence type="ECO:0008006" key="5">
    <source>
        <dbReference type="Google" id="ProtNLM"/>
    </source>
</evidence>
<feature type="coiled-coil region" evidence="1">
    <location>
        <begin position="493"/>
        <end position="538"/>
    </location>
</feature>
<dbReference type="InterPro" id="IPR025904">
    <property type="entry name" value="Tubulin-like"/>
</dbReference>
<organism evidence="3 4">
    <name type="scientific">Halapricum salinum</name>
    <dbReference type="NCBI Taxonomy" id="1457250"/>
    <lineage>
        <taxon>Archaea</taxon>
        <taxon>Methanobacteriati</taxon>
        <taxon>Methanobacteriota</taxon>
        <taxon>Stenosarchaea group</taxon>
        <taxon>Halobacteria</taxon>
        <taxon>Halobacteriales</taxon>
        <taxon>Haloarculaceae</taxon>
        <taxon>Halapricum</taxon>
    </lineage>
</organism>
<dbReference type="STRING" id="1457250.GCA_000755225_02457"/>
<evidence type="ECO:0000313" key="4">
    <source>
        <dbReference type="Proteomes" id="UP000296706"/>
    </source>
</evidence>
<feature type="compositionally biased region" description="Polar residues" evidence="2">
    <location>
        <begin position="802"/>
        <end position="812"/>
    </location>
</feature>
<gene>
    <name evidence="3" type="ORF">DV733_00815</name>
</gene>
<dbReference type="Proteomes" id="UP000296706">
    <property type="component" value="Chromosome"/>
</dbReference>
<dbReference type="GeneID" id="39846366"/>
<dbReference type="PANTHER" id="PTHR45615:SF80">
    <property type="entry name" value="GRIP DOMAIN-CONTAINING PROTEIN"/>
    <property type="match status" value="1"/>
</dbReference>
<sequence>MNFPSQIFSIGGAGKELAFTLLESDWVLRDILEPRPSPQSVSVTIIDTAEGEQNTDRQRIRDIRERVTELENELRDPDQGRTGNLELEYKLITESIQLSGTIDLLGDDAVPRIAAGNGMDEDKWWIEEPHINENLDFAKGVVRKRGLGKAIYYKAYAEDDSISTYIDLPTKGKVAVLCGLGGGTGSGILVDLARHLQQQHRTAEITLFGVLPNHTEGPKENANAFAALTELEYLHLQREEIFKDVVLLPIDPTDFDGKTGNRIQTDKYLNEFDEAAIYLLAAYYNTEGLEDPFADTPSYAPFTIGIPQVLRYNVEAINDAREAIREILDDKEQALRLEEEIYAQIDRFLARHYDDQNVESGLRDLDVADLSERLENVESLLEFDLFNELDYQSLSIFRGIIEDAKAESDDVVEQIEYIAASLRAVDATNQDAGSFVDNIDEHLAEILEQDLRALGQRKEILERRKIIDDSRIRNAIEYLIRSGNTNSAPGVKLQRLEAEVEDKDEKRSRLQSDLEDANAELEALRDEQSEEVQQRLTEWQRATNDDLQALQQHDESAIEDALSELSGQLNRFLNAVTNAASPGEVEQVNRAGVTQSLDRVQSAFEGTNYNFQRDRQAIEASLTQLKNARIAFMNLMQPEGTLEKLTPWESSTEQDRQEANKDYQMQKNKLSDNGIFAIGPPGGQFSASVQFDPQTIIETAHQNRQQLVQQMIDSLRDQLDGLDGERVRSLESALSADPVDVDEVERIAKKAIEDDVVEMGDVEERVREIESELDDVQEQLDLYQPTIELFEDLNNRRDSWSEHSSSFRTNWSEYDDDSRQRVATEEEDYVYIKNIRPDDVFRATGNDNIAQSDFFSSREEHQRVRENLEELSRNARNQEYTGLRRRQLSKDRKRYDNLRIRLSVMSPAISQMDSESIDFENMFNGAFDLGGSGKRSKNPYTSWASEVGGPWDIGLGVFINGVFLDNLRKFVQADGYHNGYENRLSELGDDILVHHSYGLEDGYYVRRTGHLNMEYDDDVEFYLRDEDEIVDDLLSGYYERVEHKQTAAADDD</sequence>
<dbReference type="InterPro" id="IPR036525">
    <property type="entry name" value="Tubulin/FtsZ_GTPase_sf"/>
</dbReference>